<organism evidence="1 2">
    <name type="scientific">Peronospora destructor</name>
    <dbReference type="NCBI Taxonomy" id="86335"/>
    <lineage>
        <taxon>Eukaryota</taxon>
        <taxon>Sar</taxon>
        <taxon>Stramenopiles</taxon>
        <taxon>Oomycota</taxon>
        <taxon>Peronosporomycetes</taxon>
        <taxon>Peronosporales</taxon>
        <taxon>Peronosporaceae</taxon>
        <taxon>Peronospora</taxon>
    </lineage>
</organism>
<comment type="caution">
    <text evidence="1">The sequence shown here is derived from an EMBL/GenBank/DDBJ whole genome shotgun (WGS) entry which is preliminary data.</text>
</comment>
<dbReference type="EMBL" id="CANTFM010001935">
    <property type="protein sequence ID" value="CAI5743815.1"/>
    <property type="molecule type" value="Genomic_DNA"/>
</dbReference>
<evidence type="ECO:0000313" key="2">
    <source>
        <dbReference type="Proteomes" id="UP001162029"/>
    </source>
</evidence>
<protein>
    <submittedName>
        <fullName evidence="1">Uncharacterized protein</fullName>
    </submittedName>
</protein>
<accession>A0AAV0V7H1</accession>
<gene>
    <name evidence="1" type="ORF">PDE001_LOCUS9003</name>
</gene>
<name>A0AAV0V7H1_9STRA</name>
<proteinExistence type="predicted"/>
<dbReference type="AlphaFoldDB" id="A0AAV0V7H1"/>
<evidence type="ECO:0000313" key="1">
    <source>
        <dbReference type="EMBL" id="CAI5743815.1"/>
    </source>
</evidence>
<sequence>MIISQYNQHLLSDITAEFDITSAAPPTTDPMHHDWKSSKRILAELVVIDSFKTLHFTEPWQATVDSLQASLLAEENSMSQKIVVCGEETNPDHVVQLVATTKNKRFKSPTGGSWLCYAVPAVGPHRRDTTSSSSRNCGSIVPLVLLARSRCDLSRSLLQNLQVLSEKNRVDSDIYRAYAQLPPFAVSFDQVDISFAGSSVPQVSSCFRSMLRVMGLCVNPESRPFEQDELGPREGPPRIVLQPVHAPCVGMGIIRALDAENANYSS</sequence>
<dbReference type="Proteomes" id="UP001162029">
    <property type="component" value="Unassembled WGS sequence"/>
</dbReference>
<reference evidence="1" key="1">
    <citation type="submission" date="2022-12" db="EMBL/GenBank/DDBJ databases">
        <authorList>
            <person name="Webb A."/>
        </authorList>
    </citation>
    <scope>NUCLEOTIDE SEQUENCE</scope>
    <source>
        <strain evidence="1">Pd1</strain>
    </source>
</reference>
<keyword evidence="2" id="KW-1185">Reference proteome</keyword>